<dbReference type="Proteomes" id="UP001642482">
    <property type="component" value="Unassembled WGS sequence"/>
</dbReference>
<reference evidence="7 8" key="1">
    <citation type="submission" date="2024-01" db="EMBL/GenBank/DDBJ databases">
        <authorList>
            <person name="Allen C."/>
            <person name="Tagirdzhanova G."/>
        </authorList>
    </citation>
    <scope>NUCLEOTIDE SEQUENCE [LARGE SCALE GENOMIC DNA]</scope>
</reference>
<keyword evidence="1" id="KW-0147">Chitin-binding</keyword>
<comment type="similarity">
    <text evidence="3">Belongs to the secreted LysM effector family.</text>
</comment>
<evidence type="ECO:0000256" key="4">
    <source>
        <dbReference type="SAM" id="MobiDB-lite"/>
    </source>
</evidence>
<feature type="region of interest" description="Disordered" evidence="4">
    <location>
        <begin position="599"/>
        <end position="626"/>
    </location>
</feature>
<evidence type="ECO:0000256" key="1">
    <source>
        <dbReference type="ARBA" id="ARBA00022669"/>
    </source>
</evidence>
<feature type="signal peptide" evidence="5">
    <location>
        <begin position="1"/>
        <end position="27"/>
    </location>
</feature>
<dbReference type="InterPro" id="IPR036779">
    <property type="entry name" value="LysM_dom_sf"/>
</dbReference>
<feature type="region of interest" description="Disordered" evidence="4">
    <location>
        <begin position="477"/>
        <end position="524"/>
    </location>
</feature>
<dbReference type="Gene3D" id="3.10.350.10">
    <property type="entry name" value="LysM domain"/>
    <property type="match status" value="3"/>
</dbReference>
<dbReference type="PANTHER" id="PTHR34997">
    <property type="entry name" value="AM15"/>
    <property type="match status" value="1"/>
</dbReference>
<dbReference type="EMBL" id="CAWUHD010000039">
    <property type="protein sequence ID" value="CAK7221119.1"/>
    <property type="molecule type" value="Genomic_DNA"/>
</dbReference>
<proteinExistence type="inferred from homology"/>
<sequence length="689" mass="72550">MSKLTMKLHRVLAMIWALSAYPVQAMAQYTAQPQFNLYPAVDPQRLATALGVSSGCLSALNTTVTCDPTLLSMAGTVDNYLWSVDNATTLCTSTCLASARAWYDAVNDGCFDDTGLIVRGKVVPLYTVPGRTLDGLNLVCLTPATNVSADAGVGGTIVAVDNSNSTVSSEDSSGGDIGNDIGDNSVVGHNISSQAWKRKRQTKKRQTKAASTRFCLVDSYAWAGSDIIRPDCSVASNQNHSQCVDPTDVPAENQRLANLYPDSVLCDVCFVNLFYLRLASPYLADLDHSDYLIQQYYDILGVCNITHMPDLLVRERPDYDDAPGFLDGLPINGSSTEQPFASDGGRLANGTCPSRMLTYAQLVQVADGLTNSTTDVDNDVCDALAATFHVATGDLYEAFGNFGCDVSSPNATNATWCIPAACGVYKATGKSCDNVAAASNITTQQLLGYNPHLQGTCDQLDPQYLCVTSPGGAYVPPPSNLTSSGGGERQRGGYGGGGRGTTRKGNPEVTVRAGGSPPMPTQPGIVDGCVRYSNTSAGDGCQDFAAAHKITPAQLYGWNTVLGASGSNCLTEFWVGYYYCIGVASSPSKTESTILSSRTATTVSSKTASPSTLTSPTTSSVPPSPTQDGIAHTCDKYAQAKAGDVCNAFAAAQKITPADLFKWNTVLGVGGADCSTELWAGYYYCVHAS</sequence>
<protein>
    <recommendedName>
        <fullName evidence="6">LysM domain-containing protein</fullName>
    </recommendedName>
</protein>
<keyword evidence="8" id="KW-1185">Reference proteome</keyword>
<accession>A0ABP0BNE5</accession>
<feature type="domain" description="LysM" evidence="6">
    <location>
        <begin position="531"/>
        <end position="581"/>
    </location>
</feature>
<comment type="caution">
    <text evidence="7">The sequence shown here is derived from an EMBL/GenBank/DDBJ whole genome shotgun (WGS) entry which is preliminary data.</text>
</comment>
<evidence type="ECO:0000313" key="8">
    <source>
        <dbReference type="Proteomes" id="UP001642482"/>
    </source>
</evidence>
<dbReference type="PROSITE" id="PS51782">
    <property type="entry name" value="LYSM"/>
    <property type="match status" value="2"/>
</dbReference>
<dbReference type="PANTHER" id="PTHR34997:SF18">
    <property type="entry name" value="LYSM DOMAIN-CONTAINING PROTEIN"/>
    <property type="match status" value="1"/>
</dbReference>
<name>A0ABP0BNE5_9PEZI</name>
<gene>
    <name evidence="7" type="ORF">SEUCBS140593_004462</name>
</gene>
<feature type="compositionally biased region" description="Gly residues" evidence="4">
    <location>
        <begin position="484"/>
        <end position="500"/>
    </location>
</feature>
<evidence type="ECO:0000256" key="5">
    <source>
        <dbReference type="SAM" id="SignalP"/>
    </source>
</evidence>
<dbReference type="InterPro" id="IPR052210">
    <property type="entry name" value="LysM1-like"/>
</dbReference>
<feature type="chain" id="PRO_5045393712" description="LysM domain-containing protein" evidence="5">
    <location>
        <begin position="28"/>
        <end position="689"/>
    </location>
</feature>
<keyword evidence="2" id="KW-0843">Virulence</keyword>
<feature type="domain" description="LysM" evidence="6">
    <location>
        <begin position="636"/>
        <end position="686"/>
    </location>
</feature>
<evidence type="ECO:0000313" key="7">
    <source>
        <dbReference type="EMBL" id="CAK7221119.1"/>
    </source>
</evidence>
<feature type="compositionally biased region" description="Low complexity" evidence="4">
    <location>
        <begin position="604"/>
        <end position="621"/>
    </location>
</feature>
<organism evidence="7 8">
    <name type="scientific">Sporothrix eucalyptigena</name>
    <dbReference type="NCBI Taxonomy" id="1812306"/>
    <lineage>
        <taxon>Eukaryota</taxon>
        <taxon>Fungi</taxon>
        <taxon>Dikarya</taxon>
        <taxon>Ascomycota</taxon>
        <taxon>Pezizomycotina</taxon>
        <taxon>Sordariomycetes</taxon>
        <taxon>Sordariomycetidae</taxon>
        <taxon>Ophiostomatales</taxon>
        <taxon>Ophiostomataceae</taxon>
        <taxon>Sporothrix</taxon>
    </lineage>
</organism>
<evidence type="ECO:0000256" key="3">
    <source>
        <dbReference type="ARBA" id="ARBA00044955"/>
    </source>
</evidence>
<evidence type="ECO:0000256" key="2">
    <source>
        <dbReference type="ARBA" id="ARBA00023026"/>
    </source>
</evidence>
<dbReference type="InterPro" id="IPR018392">
    <property type="entry name" value="LysM"/>
</dbReference>
<keyword evidence="5" id="KW-0732">Signal</keyword>
<evidence type="ECO:0000259" key="6">
    <source>
        <dbReference type="PROSITE" id="PS51782"/>
    </source>
</evidence>
<feature type="region of interest" description="Disordered" evidence="4">
    <location>
        <begin position="164"/>
        <end position="183"/>
    </location>
</feature>